<dbReference type="InterPro" id="IPR010285">
    <property type="entry name" value="DNA_helicase_pif1-like_DEAD"/>
</dbReference>
<keyword evidence="6" id="KW-1185">Reference proteome</keyword>
<keyword evidence="1" id="KW-0067">ATP-binding</keyword>
<dbReference type="InterPro" id="IPR025476">
    <property type="entry name" value="Helitron_helicase-like"/>
</dbReference>
<proteinExistence type="inferred from homology"/>
<reference evidence="5" key="1">
    <citation type="submission" date="2021-07" db="EMBL/GenBank/DDBJ databases">
        <authorList>
            <person name="Catto M.A."/>
            <person name="Jacobson A."/>
            <person name="Kennedy G."/>
            <person name="Labadie P."/>
            <person name="Hunt B.G."/>
            <person name="Srinivasan R."/>
        </authorList>
    </citation>
    <scope>NUCLEOTIDE SEQUENCE</scope>
    <source>
        <strain evidence="5">PL_HMW_Pooled</strain>
        <tissue evidence="5">Head</tissue>
    </source>
</reference>
<dbReference type="Pfam" id="PF20209">
    <property type="entry name" value="DUF6570"/>
    <property type="match status" value="1"/>
</dbReference>
<dbReference type="Pfam" id="PF05970">
    <property type="entry name" value="PIF1"/>
    <property type="match status" value="1"/>
</dbReference>
<evidence type="ECO:0000313" key="6">
    <source>
        <dbReference type="Proteomes" id="UP001219518"/>
    </source>
</evidence>
<keyword evidence="1" id="KW-0233">DNA recombination</keyword>
<feature type="domain" description="DUF6570" evidence="4">
    <location>
        <begin position="37"/>
        <end position="144"/>
    </location>
</feature>
<dbReference type="GO" id="GO:0000723">
    <property type="term" value="P:telomere maintenance"/>
    <property type="evidence" value="ECO:0007669"/>
    <property type="project" value="InterPro"/>
</dbReference>
<evidence type="ECO:0000256" key="1">
    <source>
        <dbReference type="RuleBase" id="RU363044"/>
    </source>
</evidence>
<evidence type="ECO:0000259" key="3">
    <source>
        <dbReference type="Pfam" id="PF14214"/>
    </source>
</evidence>
<keyword evidence="1" id="KW-0227">DNA damage</keyword>
<dbReference type="InterPro" id="IPR051055">
    <property type="entry name" value="PIF1_helicase"/>
</dbReference>
<dbReference type="GO" id="GO:0043139">
    <property type="term" value="F:5'-3' DNA helicase activity"/>
    <property type="evidence" value="ECO:0007669"/>
    <property type="project" value="UniProtKB-EC"/>
</dbReference>
<name>A0AAE1HN71_9NEOP</name>
<dbReference type="PANTHER" id="PTHR47642:SF5">
    <property type="entry name" value="ATP-DEPENDENT DNA HELICASE"/>
    <property type="match status" value="1"/>
</dbReference>
<gene>
    <name evidence="5" type="ORF">KUF71_012484</name>
</gene>
<evidence type="ECO:0000313" key="5">
    <source>
        <dbReference type="EMBL" id="KAK3924461.1"/>
    </source>
</evidence>
<sequence length="1170" mass="135155">MINQVKWHVCLNCQSKCIGLKPKCYCNKKESISNTELMDLGTVPPELMFLSTIEELLISKVYRLRGGQIGYSGHVIIFFQDVHSFAKVLPYTIADISGVVKICCKTKSFHKDFNIRKEVVLNALRWLKANDDHYHDIVIDLDVLSKLPDQFESEVTDDLPIDSIGQNEDDLELQESESDSIISSLIPQPNMCSTEEKVKHHLKWPELENHPISELGKSKYIVQAFPTLFPYGRGDISMVTNHKFTAREYFQYLMNYKDSRFSSHKIFPYFAWNSVMRWECLTKGTVYMKKLPEFKKVNVNLLKVFMKCTPDIGKDVMVYSSSIRSSRDFWYSRSSELQDMVKQIGLPTIFFTLSAADFHWPRLYDLLKEISHQNELNETERHNLMFNNPKICSDYFFEVAEIFINSIIIPHFNVKDHWYRYEWQLRGSHHVHGVLCFVGAVNVKELQSKFNEVKLKVIQYFEKFISCQNPNTNFVQTADHPCRTRIEDVSDYSDDLAALVNTVQRHTVCSTKTCLKLNKQGNIVCKHNFPKVLRETSDIIMNPRKYFEFEGKRNDDRLNKFNKFTLVNWRGNHITAVLSEGGFLHYIAKYAAKPEFKSSLFNNVFLTVLSKVAGSTSVKPRGLLDTAQVVPRGLFTKSGQNTLRPEPLPAGFRNYGRKAASKTTAGKRHQKLRPEKWFFHMKLNETEELSDNCNQLLDSYFKRPLTLSKVNLLDFLRVFNTITYKRKRGRPSTVRVFPRLDLSAKRKPDFNLALARQLCILLCPWTSFKALPSTEEEWMNMKISKQLKFESLPYYQFKDESDSACDFSDDDDDLPEKTQDDWMQVQGEYDTSIVTDLGSREIDQSCNWNLARISNEDEEYYLNFIKLQKLTFVKPVAMIPSNVTFNSEQNDILEFVDNLIEKYNETGDFGDLPKFMICQASAGCGKTMVIQGLVHLITEKCGDDFACVIAPTAAAAVNAGRRTIHSSMRIYIGQQQRRLDLNGENLHNFQQKMKNVKFIIVEEFSMVGCRMLSLLNRRCMQMKNSSEFFGGCALLMFGDIKQLPPVGDESLLKGSAAELKDSSKDGYNLFRCVEKVKVLKECHRQTDNQFLKLLENLSHGILDEEDKLLIKSRFEEYLPPDDKFSFKDALHLYMTRAGVQKHNDEKMREMNIPLLNIPAENNSAIASAWQ</sequence>
<evidence type="ECO:0000259" key="2">
    <source>
        <dbReference type="Pfam" id="PF05970"/>
    </source>
</evidence>
<dbReference type="GO" id="GO:0005524">
    <property type="term" value="F:ATP binding"/>
    <property type="evidence" value="ECO:0007669"/>
    <property type="project" value="UniProtKB-KW"/>
</dbReference>
<keyword evidence="1" id="KW-0378">Hydrolase</keyword>
<dbReference type="AlphaFoldDB" id="A0AAE1HN71"/>
<dbReference type="InterPro" id="IPR046700">
    <property type="entry name" value="DUF6570"/>
</dbReference>
<comment type="cofactor">
    <cofactor evidence="1">
        <name>Mg(2+)</name>
        <dbReference type="ChEBI" id="CHEBI:18420"/>
    </cofactor>
</comment>
<dbReference type="Pfam" id="PF14214">
    <property type="entry name" value="Helitron_like_N"/>
    <property type="match status" value="1"/>
</dbReference>
<dbReference type="EC" id="5.6.2.3" evidence="1"/>
<feature type="domain" description="DNA helicase Pif1-like DEAD-box helicase" evidence="2">
    <location>
        <begin position="911"/>
        <end position="1104"/>
    </location>
</feature>
<dbReference type="GO" id="GO:0006281">
    <property type="term" value="P:DNA repair"/>
    <property type="evidence" value="ECO:0007669"/>
    <property type="project" value="UniProtKB-KW"/>
</dbReference>
<dbReference type="GO" id="GO:0006310">
    <property type="term" value="P:DNA recombination"/>
    <property type="evidence" value="ECO:0007669"/>
    <property type="project" value="UniProtKB-KW"/>
</dbReference>
<protein>
    <recommendedName>
        <fullName evidence="1">ATP-dependent DNA helicase</fullName>
        <ecNumber evidence="1">5.6.2.3</ecNumber>
    </recommendedName>
</protein>
<comment type="similarity">
    <text evidence="1">Belongs to the helicase family.</text>
</comment>
<feature type="domain" description="Helitron helicase-like" evidence="3">
    <location>
        <begin position="249"/>
        <end position="435"/>
    </location>
</feature>
<dbReference type="EMBL" id="JAHWGI010001187">
    <property type="protein sequence ID" value="KAK3924461.1"/>
    <property type="molecule type" value="Genomic_DNA"/>
</dbReference>
<dbReference type="Proteomes" id="UP001219518">
    <property type="component" value="Unassembled WGS sequence"/>
</dbReference>
<dbReference type="Gene3D" id="3.40.50.300">
    <property type="entry name" value="P-loop containing nucleotide triphosphate hydrolases"/>
    <property type="match status" value="1"/>
</dbReference>
<accession>A0AAE1HN71</accession>
<dbReference type="GO" id="GO:0016787">
    <property type="term" value="F:hydrolase activity"/>
    <property type="evidence" value="ECO:0007669"/>
    <property type="project" value="UniProtKB-KW"/>
</dbReference>
<keyword evidence="1 5" id="KW-0347">Helicase</keyword>
<evidence type="ECO:0000259" key="4">
    <source>
        <dbReference type="Pfam" id="PF20209"/>
    </source>
</evidence>
<reference evidence="5" key="2">
    <citation type="journal article" date="2023" name="BMC Genomics">
        <title>Pest status, molecular evolution, and epigenetic factors derived from the genome assembly of Frankliniella fusca, a thysanopteran phytovirus vector.</title>
        <authorList>
            <person name="Catto M.A."/>
            <person name="Labadie P.E."/>
            <person name="Jacobson A.L."/>
            <person name="Kennedy G.G."/>
            <person name="Srinivasan R."/>
            <person name="Hunt B.G."/>
        </authorList>
    </citation>
    <scope>NUCLEOTIDE SEQUENCE</scope>
    <source>
        <strain evidence="5">PL_HMW_Pooled</strain>
    </source>
</reference>
<dbReference type="SUPFAM" id="SSF52540">
    <property type="entry name" value="P-loop containing nucleoside triphosphate hydrolases"/>
    <property type="match status" value="2"/>
</dbReference>
<organism evidence="5 6">
    <name type="scientific">Frankliniella fusca</name>
    <dbReference type="NCBI Taxonomy" id="407009"/>
    <lineage>
        <taxon>Eukaryota</taxon>
        <taxon>Metazoa</taxon>
        <taxon>Ecdysozoa</taxon>
        <taxon>Arthropoda</taxon>
        <taxon>Hexapoda</taxon>
        <taxon>Insecta</taxon>
        <taxon>Pterygota</taxon>
        <taxon>Neoptera</taxon>
        <taxon>Paraneoptera</taxon>
        <taxon>Thysanoptera</taxon>
        <taxon>Terebrantia</taxon>
        <taxon>Thripoidea</taxon>
        <taxon>Thripidae</taxon>
        <taxon>Frankliniella</taxon>
    </lineage>
</organism>
<keyword evidence="1" id="KW-0234">DNA repair</keyword>
<dbReference type="PANTHER" id="PTHR47642">
    <property type="entry name" value="ATP-DEPENDENT DNA HELICASE"/>
    <property type="match status" value="1"/>
</dbReference>
<comment type="catalytic activity">
    <reaction evidence="1">
        <text>ATP + H2O = ADP + phosphate + H(+)</text>
        <dbReference type="Rhea" id="RHEA:13065"/>
        <dbReference type="ChEBI" id="CHEBI:15377"/>
        <dbReference type="ChEBI" id="CHEBI:15378"/>
        <dbReference type="ChEBI" id="CHEBI:30616"/>
        <dbReference type="ChEBI" id="CHEBI:43474"/>
        <dbReference type="ChEBI" id="CHEBI:456216"/>
        <dbReference type="EC" id="5.6.2.3"/>
    </reaction>
</comment>
<keyword evidence="1" id="KW-0547">Nucleotide-binding</keyword>
<comment type="caution">
    <text evidence="5">The sequence shown here is derived from an EMBL/GenBank/DDBJ whole genome shotgun (WGS) entry which is preliminary data.</text>
</comment>
<dbReference type="InterPro" id="IPR027417">
    <property type="entry name" value="P-loop_NTPase"/>
</dbReference>